<dbReference type="EMBL" id="KU529793">
    <property type="protein sequence ID" value="AMQ35954.1"/>
    <property type="molecule type" value="Genomic_DNA"/>
</dbReference>
<dbReference type="EMBL" id="MN099284">
    <property type="protein sequence ID" value="QKV50033.1"/>
    <property type="molecule type" value="Genomic_DNA"/>
</dbReference>
<keyword evidence="10" id="KW-1185">Reference proteome</keyword>
<name>Q9DVS3_9BBAC</name>
<sequence length="114" mass="13194">MYAIEQLLNYHVKVITKYGGQYKQYQLVIEDGKYVAKFRGISYIDRIEISGFRSPLEYHCHLTYRDEENVYFASRATDGKATVGVEDATLKEIGLVVFDGDKKFNIIVEIDNKE</sequence>
<reference evidence="6" key="2">
    <citation type="journal article" date="2016" name="Arch. Virol.">
        <title>The comparative analysis of complete genome sequences from two South African betabaculoviruses: Phthorimaea operculella granulovirus and Plutella xylostella granulovirus.</title>
        <authorList>
            <person name="Jukes M.D."/>
            <person name="Motsoeneng B.M."/>
            <person name="Knox C.M."/>
            <person name="Hill M.P."/>
            <person name="Moore S.D."/>
        </authorList>
    </citation>
    <scope>NUCLEOTIDE SEQUENCE</scope>
    <source>
        <strain evidence="6">SA</strain>
    </source>
</reference>
<evidence type="ECO:0000313" key="4">
    <source>
        <dbReference type="EMBL" id="AMQ35954.1"/>
    </source>
</evidence>
<dbReference type="EMBL" id="MN099285">
    <property type="protein sequence ID" value="QKV50151.1"/>
    <property type="molecule type" value="Genomic_DNA"/>
</dbReference>
<dbReference type="EMBL" id="KU529792">
    <property type="protein sequence ID" value="AMQ35837.1"/>
    <property type="molecule type" value="Genomic_DNA"/>
</dbReference>
<evidence type="ECO:0000313" key="5">
    <source>
        <dbReference type="EMBL" id="AMQ36071.1"/>
    </source>
</evidence>
<evidence type="ECO:0000313" key="6">
    <source>
        <dbReference type="EMBL" id="ANY57629.1"/>
    </source>
</evidence>
<evidence type="ECO:0000313" key="8">
    <source>
        <dbReference type="EMBL" id="QKV50151.1"/>
    </source>
</evidence>
<dbReference type="EMBL" id="AF270937">
    <property type="protein sequence ID" value="AAG27408.1"/>
    <property type="molecule type" value="Genomic_DNA"/>
</dbReference>
<evidence type="ECO:0000313" key="1">
    <source>
        <dbReference type="EMBL" id="AAG27408.1"/>
    </source>
</evidence>
<gene>
    <name evidence="1" type="primary">Pxorf110</name>
    <name evidence="7" type="synonym">ORF108</name>
    <name evidence="6" type="synonym">PlxyGV110</name>
    <name evidence="2" type="synonym">PxGV-Corf108</name>
    <name evidence="3" type="synonym">PxGV-Korf108</name>
    <name evidence="4" type="synonym">PxGV-Morf108</name>
    <name evidence="5" type="synonym">PxGV-Torf108</name>
</gene>
<dbReference type="EMBL" id="KU666537">
    <property type="protein sequence ID" value="ANY57629.1"/>
    <property type="molecule type" value="Genomic_DNA"/>
</dbReference>
<reference evidence="1 10" key="1">
    <citation type="journal article" date="2000" name="Virology">
        <title>Sequence analysis of the Plutella xylostella granulovirus genome.</title>
        <authorList>
            <person name="Hashimoto Y."/>
            <person name="Hayakawa T."/>
            <person name="Ueno Y."/>
            <person name="Fujita T."/>
            <person name="Sano Y."/>
            <person name="Matsumoto T."/>
        </authorList>
    </citation>
    <scope>NUCLEOTIDE SEQUENCE [LARGE SCALE GENOMIC DNA]</scope>
    <source>
        <strain evidence="1 10">K1</strain>
    </source>
</reference>
<dbReference type="EMBL" id="KU529791">
    <property type="protein sequence ID" value="AMQ35720.1"/>
    <property type="molecule type" value="Genomic_DNA"/>
</dbReference>
<organism evidence="1 10">
    <name type="scientific">Plutella xylostella granulovirus</name>
    <dbReference type="NCBI Taxonomy" id="98383"/>
    <lineage>
        <taxon>Viruses</taxon>
        <taxon>Viruses incertae sedis</taxon>
        <taxon>Naldaviricetes</taxon>
        <taxon>Lefavirales</taxon>
        <taxon>Baculoviridae</taxon>
        <taxon>Betabaculovirus</taxon>
        <taxon>Betabaculovirus pluxylostellae</taxon>
    </lineage>
</organism>
<proteinExistence type="predicted"/>
<evidence type="ECO:0000313" key="7">
    <source>
        <dbReference type="EMBL" id="QKV50033.1"/>
    </source>
</evidence>
<evidence type="ECO:0000313" key="2">
    <source>
        <dbReference type="EMBL" id="AMQ35720.1"/>
    </source>
</evidence>
<dbReference type="EMBL" id="MN099286">
    <property type="protein sequence ID" value="QKV50269.1"/>
    <property type="molecule type" value="Genomic_DNA"/>
</dbReference>
<evidence type="ECO:0000313" key="10">
    <source>
        <dbReference type="Proteomes" id="UP000201310"/>
    </source>
</evidence>
<dbReference type="RefSeq" id="NP_068329.1">
    <property type="nucleotide sequence ID" value="NC_002593.1"/>
</dbReference>
<dbReference type="GeneID" id="912201"/>
<accession>Q9DVS3</accession>
<dbReference type="KEGG" id="vg:912201"/>
<reference evidence="7" key="4">
    <citation type="submission" date="2019-06" db="EMBL/GenBank/DDBJ databases">
        <title>Plutella xylostella granulovirus.</title>
        <authorList>
            <person name="Li L."/>
            <person name="Zhang M."/>
        </authorList>
    </citation>
    <scope>NUCLEOTIDE SEQUENCE</scope>
    <source>
        <strain evidence="8">PlxyGV_B</strain>
        <strain evidence="9">PlxyGV_NW</strain>
        <strain evidence="7">PlxyGV_W</strain>
    </source>
</reference>
<evidence type="ECO:0000313" key="9">
    <source>
        <dbReference type="EMBL" id="QKV50269.1"/>
    </source>
</evidence>
<reference evidence="2" key="3">
    <citation type="submission" date="2016-01" db="EMBL/GenBank/DDBJ databases">
        <title>Complete Genome Sequences of Four Plutella xylostella Granulovirus Isolates.</title>
        <authorList>
            <person name="Spence R.J."/>
            <person name="Noune C."/>
            <person name="Hauxwell C."/>
        </authorList>
    </citation>
    <scope>NUCLEOTIDE SEQUENCE</scope>
    <source>
        <strain evidence="2">PxGV_C</strain>
        <strain evidence="3">PxGV_K</strain>
        <strain evidence="4">PxGV_M</strain>
        <strain evidence="5">PxGV_T</strain>
    </source>
</reference>
<dbReference type="EMBL" id="KU529794">
    <property type="protein sequence ID" value="AMQ36071.1"/>
    <property type="molecule type" value="Genomic_DNA"/>
</dbReference>
<evidence type="ECO:0000313" key="3">
    <source>
        <dbReference type="EMBL" id="AMQ35837.1"/>
    </source>
</evidence>
<protein>
    <submittedName>
        <fullName evidence="2 7">ORF108 protein</fullName>
    </submittedName>
    <submittedName>
        <fullName evidence="6">PlxyGVORF110 protein</fullName>
    </submittedName>
    <submittedName>
        <fullName evidence="3">PxGV-Korf108 protein</fullName>
    </submittedName>
    <submittedName>
        <fullName evidence="4">PxGV-Morf108 protein</fullName>
    </submittedName>
    <submittedName>
        <fullName evidence="5">PxGV-Torf108 protein</fullName>
    </submittedName>
    <submittedName>
        <fullName evidence="1">PxORF110 peptide</fullName>
    </submittedName>
</protein>
<dbReference type="Proteomes" id="UP000201310">
    <property type="component" value="Segment"/>
</dbReference>